<dbReference type="Pfam" id="PF00004">
    <property type="entry name" value="AAA"/>
    <property type="match status" value="1"/>
</dbReference>
<dbReference type="InterPro" id="IPR003959">
    <property type="entry name" value="ATPase_AAA_core"/>
</dbReference>
<dbReference type="SMART" id="SM00382">
    <property type="entry name" value="AAA"/>
    <property type="match status" value="1"/>
</dbReference>
<dbReference type="FunFam" id="3.40.50.300:FF:000001">
    <property type="entry name" value="ATP-dependent zinc metalloprotease FtsH"/>
    <property type="match status" value="1"/>
</dbReference>
<dbReference type="Pfam" id="PF01434">
    <property type="entry name" value="Peptidase_M41"/>
    <property type="match status" value="1"/>
</dbReference>
<evidence type="ECO:0000256" key="13">
    <source>
        <dbReference type="ARBA" id="ARBA00023136"/>
    </source>
</evidence>
<keyword evidence="10 15" id="KW-0067">ATP-binding</keyword>
<feature type="binding site" evidence="15">
    <location>
        <position position="419"/>
    </location>
    <ligand>
        <name>Zn(2+)</name>
        <dbReference type="ChEBI" id="CHEBI:29105"/>
        <note>catalytic</note>
    </ligand>
</feature>
<keyword evidence="11 15" id="KW-1133">Transmembrane helix</keyword>
<dbReference type="InterPro" id="IPR000642">
    <property type="entry name" value="Peptidase_M41"/>
</dbReference>
<evidence type="ECO:0000256" key="12">
    <source>
        <dbReference type="ARBA" id="ARBA00023049"/>
    </source>
</evidence>
<comment type="subunit">
    <text evidence="15">Homohexamer.</text>
</comment>
<feature type="binding site" evidence="15">
    <location>
        <begin position="196"/>
        <end position="203"/>
    </location>
    <ligand>
        <name>ATP</name>
        <dbReference type="ChEBI" id="CHEBI:30616"/>
    </ligand>
</feature>
<feature type="binding site" evidence="15">
    <location>
        <position position="496"/>
    </location>
    <ligand>
        <name>Zn(2+)</name>
        <dbReference type="ChEBI" id="CHEBI:29105"/>
        <note>catalytic</note>
    </ligand>
</feature>
<protein>
    <recommendedName>
        <fullName evidence="15">ATP-dependent zinc metalloprotease FtsH</fullName>
        <ecNumber evidence="15">3.4.24.-</ecNumber>
    </recommendedName>
</protein>
<dbReference type="Proteomes" id="UP000609531">
    <property type="component" value="Unassembled WGS sequence"/>
</dbReference>
<gene>
    <name evidence="15 18" type="primary">ftsH</name>
    <name evidence="18" type="ORF">JCR33_12865</name>
</gene>
<feature type="active site" evidence="15">
    <location>
        <position position="420"/>
    </location>
</feature>
<keyword evidence="13 15" id="KW-0472">Membrane</keyword>
<dbReference type="SUPFAM" id="SSF140990">
    <property type="entry name" value="FtsH protease domain-like"/>
    <property type="match status" value="1"/>
</dbReference>
<evidence type="ECO:0000256" key="3">
    <source>
        <dbReference type="ARBA" id="ARBA00022475"/>
    </source>
</evidence>
<keyword evidence="19" id="KW-1185">Reference proteome</keyword>
<evidence type="ECO:0000256" key="8">
    <source>
        <dbReference type="ARBA" id="ARBA00022801"/>
    </source>
</evidence>
<dbReference type="GO" id="GO:0016887">
    <property type="term" value="F:ATP hydrolysis activity"/>
    <property type="evidence" value="ECO:0007669"/>
    <property type="project" value="UniProtKB-UniRule"/>
</dbReference>
<evidence type="ECO:0000313" key="18">
    <source>
        <dbReference type="EMBL" id="MBJ3776589.1"/>
    </source>
</evidence>
<evidence type="ECO:0000256" key="6">
    <source>
        <dbReference type="ARBA" id="ARBA00022723"/>
    </source>
</evidence>
<proteinExistence type="inferred from homology"/>
<dbReference type="PROSITE" id="PS00674">
    <property type="entry name" value="AAA"/>
    <property type="match status" value="1"/>
</dbReference>
<feature type="binding site" evidence="15">
    <location>
        <position position="423"/>
    </location>
    <ligand>
        <name>Zn(2+)</name>
        <dbReference type="ChEBI" id="CHEBI:29105"/>
        <note>catalytic</note>
    </ligand>
</feature>
<name>A0A934IRZ8_9HYPH</name>
<evidence type="ECO:0000256" key="15">
    <source>
        <dbReference type="HAMAP-Rule" id="MF_01458"/>
    </source>
</evidence>
<feature type="transmembrane region" description="Helical" evidence="15">
    <location>
        <begin position="105"/>
        <end position="123"/>
    </location>
</feature>
<dbReference type="EMBL" id="JAEKJA010000010">
    <property type="protein sequence ID" value="MBJ3776589.1"/>
    <property type="molecule type" value="Genomic_DNA"/>
</dbReference>
<keyword evidence="5 15" id="KW-0812">Transmembrane</keyword>
<dbReference type="GO" id="GO:0030163">
    <property type="term" value="P:protein catabolic process"/>
    <property type="evidence" value="ECO:0007669"/>
    <property type="project" value="UniProtKB-UniRule"/>
</dbReference>
<keyword evidence="3 15" id="KW-1003">Cell membrane</keyword>
<evidence type="ECO:0000313" key="19">
    <source>
        <dbReference type="Proteomes" id="UP000609531"/>
    </source>
</evidence>
<dbReference type="PANTHER" id="PTHR23076:SF97">
    <property type="entry name" value="ATP-DEPENDENT ZINC METALLOPROTEASE YME1L1"/>
    <property type="match status" value="1"/>
</dbReference>
<comment type="similarity">
    <text evidence="14 15">In the central section; belongs to the AAA ATPase family.</text>
</comment>
<dbReference type="RefSeq" id="WP_198882678.1">
    <property type="nucleotide sequence ID" value="NZ_JAEKJA010000010.1"/>
</dbReference>
<dbReference type="InterPro" id="IPR003960">
    <property type="entry name" value="ATPase_AAA_CS"/>
</dbReference>
<comment type="function">
    <text evidence="15">Acts as a processive, ATP-dependent zinc metallopeptidase for both cytoplasmic and membrane proteins. Plays a role in the quality control of integral membrane proteins.</text>
</comment>
<dbReference type="InterPro" id="IPR037219">
    <property type="entry name" value="Peptidase_M41-like"/>
</dbReference>
<dbReference type="InterPro" id="IPR011546">
    <property type="entry name" value="Pept_M41_FtsH_extracell"/>
</dbReference>
<keyword evidence="12 15" id="KW-0482">Metalloprotease</keyword>
<keyword evidence="6 15" id="KW-0479">Metal-binding</keyword>
<dbReference type="GO" id="GO:0005524">
    <property type="term" value="F:ATP binding"/>
    <property type="evidence" value="ECO:0007669"/>
    <property type="project" value="UniProtKB-UniRule"/>
</dbReference>
<evidence type="ECO:0000256" key="2">
    <source>
        <dbReference type="ARBA" id="ARBA00010044"/>
    </source>
</evidence>
<feature type="domain" description="AAA+ ATPase" evidence="17">
    <location>
        <begin position="188"/>
        <end position="328"/>
    </location>
</feature>
<evidence type="ECO:0000256" key="10">
    <source>
        <dbReference type="ARBA" id="ARBA00022840"/>
    </source>
</evidence>
<comment type="cofactor">
    <cofactor evidence="15">
        <name>Zn(2+)</name>
        <dbReference type="ChEBI" id="CHEBI:29105"/>
    </cofactor>
    <text evidence="15">Binds 1 zinc ion per subunit.</text>
</comment>
<evidence type="ECO:0000256" key="16">
    <source>
        <dbReference type="RuleBase" id="RU003651"/>
    </source>
</evidence>
<evidence type="ECO:0000256" key="1">
    <source>
        <dbReference type="ARBA" id="ARBA00004370"/>
    </source>
</evidence>
<dbReference type="InterPro" id="IPR041569">
    <property type="entry name" value="AAA_lid_3"/>
</dbReference>
<organism evidence="18 19">
    <name type="scientific">Acuticoccus mangrovi</name>
    <dbReference type="NCBI Taxonomy" id="2796142"/>
    <lineage>
        <taxon>Bacteria</taxon>
        <taxon>Pseudomonadati</taxon>
        <taxon>Pseudomonadota</taxon>
        <taxon>Alphaproteobacteria</taxon>
        <taxon>Hyphomicrobiales</taxon>
        <taxon>Amorphaceae</taxon>
        <taxon>Acuticoccus</taxon>
    </lineage>
</organism>
<reference evidence="18" key="1">
    <citation type="submission" date="2020-12" db="EMBL/GenBank/DDBJ databases">
        <title>Bacterial taxonomy.</title>
        <authorList>
            <person name="Pan X."/>
        </authorList>
    </citation>
    <scope>NUCLEOTIDE SEQUENCE</scope>
    <source>
        <strain evidence="18">B2012</strain>
    </source>
</reference>
<accession>A0A934IRZ8</accession>
<keyword evidence="4 15" id="KW-0645">Protease</keyword>
<dbReference type="GO" id="GO:0008270">
    <property type="term" value="F:zinc ion binding"/>
    <property type="evidence" value="ECO:0007669"/>
    <property type="project" value="UniProtKB-UniRule"/>
</dbReference>
<dbReference type="GO" id="GO:0005886">
    <property type="term" value="C:plasma membrane"/>
    <property type="evidence" value="ECO:0007669"/>
    <property type="project" value="UniProtKB-SubCell"/>
</dbReference>
<comment type="caution">
    <text evidence="18">The sequence shown here is derived from an EMBL/GenBank/DDBJ whole genome shotgun (WGS) entry which is preliminary data.</text>
</comment>
<sequence>MQRHNQIHFWYIVIAMLGIVFLRDLWTQYRTVEPIPYSEFETELGGGAIKDVVVSPQTIRGTYVSPRDGKTSFVTTRVDPAIAEQLRKSGITFSGQAENTLLTTVLSWVLPTLLFFGIWILLIRRMAANGGMGGLMSVGKSRARIYMETDTKVAFDDVAGVDEAKDELKEIIEFLKAPKEYGRLGAHIPKGILLVGPPGTGKTLLARAVAGEAAVPFFSISGSEFVEMFVGVGAARVRDLFEQAREKAPAIIFIDELDALGRARGASQLTGSHDEREQTLNQLLSELDGFDPSVGVVLLAATNRPEVLDPALLRAGRFDRQILVDRPDRAGRIQILNVHLKKIVLAGDVKVDEVAALTTGFSGADLANLVNEAALLATRRRASAVGLEDFTRAVERIVAGLEKRNRILNPRERKVVAYHEMGHALVAMALPGVDEVHKVSIIPHGIGALGYTIQRPTEDRFLMTRGELENKIAVLMGGRAAEELIFGQLSTGAADDLVKATDIARSMAARYGMVEDLGNVSYDRERPNFLGEDNLPSFDRGYSERTSERLDEAVRSIIDDVYHRTLEILRRNSELLHRAADELLVHETLDASVLVEYKKALKPAPAQDAKTGAFAPAAQ</sequence>
<dbReference type="HAMAP" id="MF_01458">
    <property type="entry name" value="FtsH"/>
    <property type="match status" value="1"/>
</dbReference>
<dbReference type="GO" id="GO:0004222">
    <property type="term" value="F:metalloendopeptidase activity"/>
    <property type="evidence" value="ECO:0007669"/>
    <property type="project" value="InterPro"/>
</dbReference>
<comment type="similarity">
    <text evidence="2 15">In the C-terminal section; belongs to the peptidase M41 family.</text>
</comment>
<dbReference type="Pfam" id="PF17862">
    <property type="entry name" value="AAA_lid_3"/>
    <property type="match status" value="1"/>
</dbReference>
<evidence type="ECO:0000256" key="11">
    <source>
        <dbReference type="ARBA" id="ARBA00022989"/>
    </source>
</evidence>
<keyword evidence="8 15" id="KW-0378">Hydrolase</keyword>
<evidence type="ECO:0000256" key="5">
    <source>
        <dbReference type="ARBA" id="ARBA00022692"/>
    </source>
</evidence>
<evidence type="ECO:0000256" key="7">
    <source>
        <dbReference type="ARBA" id="ARBA00022741"/>
    </source>
</evidence>
<keyword evidence="9 15" id="KW-0862">Zinc</keyword>
<dbReference type="CDD" id="cd19501">
    <property type="entry name" value="RecA-like_FtsH"/>
    <property type="match status" value="1"/>
</dbReference>
<dbReference type="Gene3D" id="1.20.58.760">
    <property type="entry name" value="Peptidase M41"/>
    <property type="match status" value="1"/>
</dbReference>
<dbReference type="GO" id="GO:0006508">
    <property type="term" value="P:proteolysis"/>
    <property type="evidence" value="ECO:0007669"/>
    <property type="project" value="UniProtKB-KW"/>
</dbReference>
<dbReference type="AlphaFoldDB" id="A0A934IRZ8"/>
<dbReference type="GO" id="GO:0004176">
    <property type="term" value="F:ATP-dependent peptidase activity"/>
    <property type="evidence" value="ECO:0007669"/>
    <property type="project" value="InterPro"/>
</dbReference>
<feature type="transmembrane region" description="Helical" evidence="15">
    <location>
        <begin position="7"/>
        <end position="26"/>
    </location>
</feature>
<dbReference type="NCBIfam" id="TIGR01241">
    <property type="entry name" value="FtsH_fam"/>
    <property type="match status" value="1"/>
</dbReference>
<comment type="similarity">
    <text evidence="16">Belongs to the AAA ATPase family.</text>
</comment>
<evidence type="ECO:0000259" key="17">
    <source>
        <dbReference type="SMART" id="SM00382"/>
    </source>
</evidence>
<dbReference type="SUPFAM" id="SSF52540">
    <property type="entry name" value="P-loop containing nucleoside triphosphate hydrolases"/>
    <property type="match status" value="1"/>
</dbReference>
<dbReference type="EC" id="3.4.24.-" evidence="15"/>
<keyword evidence="7 15" id="KW-0547">Nucleotide-binding</keyword>
<dbReference type="PANTHER" id="PTHR23076">
    <property type="entry name" value="METALLOPROTEASE M41 FTSH"/>
    <property type="match status" value="1"/>
</dbReference>
<evidence type="ECO:0000256" key="14">
    <source>
        <dbReference type="ARBA" id="ARBA00061570"/>
    </source>
</evidence>
<dbReference type="Gene3D" id="1.10.8.60">
    <property type="match status" value="1"/>
</dbReference>
<dbReference type="Gene3D" id="3.30.720.210">
    <property type="match status" value="1"/>
</dbReference>
<dbReference type="FunFam" id="1.20.58.760:FF:000001">
    <property type="entry name" value="ATP-dependent zinc metalloprotease FtsH"/>
    <property type="match status" value="1"/>
</dbReference>
<dbReference type="InterPro" id="IPR027417">
    <property type="entry name" value="P-loop_NTPase"/>
</dbReference>
<dbReference type="FunFam" id="1.10.8.60:FF:000001">
    <property type="entry name" value="ATP-dependent zinc metalloprotease FtsH"/>
    <property type="match status" value="1"/>
</dbReference>
<dbReference type="Gene3D" id="3.40.50.300">
    <property type="entry name" value="P-loop containing nucleotide triphosphate hydrolases"/>
    <property type="match status" value="1"/>
</dbReference>
<comment type="subcellular location">
    <subcellularLocation>
        <location evidence="15">Cell membrane</location>
        <topology evidence="15">Multi-pass membrane protein</topology>
        <orientation evidence="15">Cytoplasmic side</orientation>
    </subcellularLocation>
    <subcellularLocation>
        <location evidence="1">Membrane</location>
    </subcellularLocation>
</comment>
<dbReference type="InterPro" id="IPR005936">
    <property type="entry name" value="FtsH"/>
</dbReference>
<evidence type="ECO:0000256" key="4">
    <source>
        <dbReference type="ARBA" id="ARBA00022670"/>
    </source>
</evidence>
<dbReference type="InterPro" id="IPR003593">
    <property type="entry name" value="AAA+_ATPase"/>
</dbReference>
<dbReference type="Pfam" id="PF06480">
    <property type="entry name" value="FtsH_ext"/>
    <property type="match status" value="1"/>
</dbReference>
<evidence type="ECO:0000256" key="9">
    <source>
        <dbReference type="ARBA" id="ARBA00022833"/>
    </source>
</evidence>